<reference evidence="5" key="1">
    <citation type="journal article" date="2013" name="Appl. Environ. Microbiol.">
        <title>RubisCO Gene Clusters Found in a Metagenome Microarray from Acid Mine Drainage.</title>
        <authorList>
            <person name="Guo X."/>
            <person name="Yin H."/>
            <person name="Cong J."/>
            <person name="Dai Z."/>
            <person name="Liang Y."/>
            <person name="Liu X."/>
        </authorList>
    </citation>
    <scope>NUCLEOTIDE SEQUENCE</scope>
</reference>
<dbReference type="AlphaFoldDB" id="M1GLT2"/>
<dbReference type="SUPFAM" id="SSF52540">
    <property type="entry name" value="P-loop containing nucleoside triphosphate hydrolases"/>
    <property type="match status" value="1"/>
</dbReference>
<evidence type="ECO:0000256" key="3">
    <source>
        <dbReference type="ARBA" id="ARBA00022840"/>
    </source>
</evidence>
<dbReference type="EMBL" id="JQ815894">
    <property type="protein sequence ID" value="AGE14076.1"/>
    <property type="molecule type" value="Genomic_DNA"/>
</dbReference>
<keyword evidence="3" id="KW-0067">ATP-binding</keyword>
<evidence type="ECO:0000256" key="1">
    <source>
        <dbReference type="ARBA" id="ARBA00022448"/>
    </source>
</evidence>
<dbReference type="GO" id="GO:0005524">
    <property type="term" value="F:ATP binding"/>
    <property type="evidence" value="ECO:0007669"/>
    <property type="project" value="UniProtKB-KW"/>
</dbReference>
<dbReference type="Pfam" id="PF00005">
    <property type="entry name" value="ABC_tran"/>
    <property type="match status" value="1"/>
</dbReference>
<dbReference type="Gene3D" id="3.40.50.300">
    <property type="entry name" value="P-loop containing nucleotide triphosphate hydrolases"/>
    <property type="match status" value="1"/>
</dbReference>
<evidence type="ECO:0000259" key="4">
    <source>
        <dbReference type="PROSITE" id="PS50893"/>
    </source>
</evidence>
<dbReference type="GO" id="GO:0022857">
    <property type="term" value="F:transmembrane transporter activity"/>
    <property type="evidence" value="ECO:0007669"/>
    <property type="project" value="TreeGrafter"/>
</dbReference>
<dbReference type="InterPro" id="IPR027417">
    <property type="entry name" value="P-loop_NTPase"/>
</dbReference>
<dbReference type="InterPro" id="IPR003439">
    <property type="entry name" value="ABC_transporter-like_ATP-bd"/>
</dbReference>
<dbReference type="PANTHER" id="PTHR24220:SF86">
    <property type="entry name" value="ABC TRANSPORTER ABCH.1"/>
    <property type="match status" value="1"/>
</dbReference>
<dbReference type="InterPro" id="IPR015854">
    <property type="entry name" value="ABC_transpr_LolD-like"/>
</dbReference>
<dbReference type="GO" id="GO:0016887">
    <property type="term" value="F:ATP hydrolysis activity"/>
    <property type="evidence" value="ECO:0007669"/>
    <property type="project" value="InterPro"/>
</dbReference>
<dbReference type="SMART" id="SM00382">
    <property type="entry name" value="AAA"/>
    <property type="match status" value="1"/>
</dbReference>
<sequence length="238" mass="24843">MNADAPQARGAAPTAAPCVAAVGVSKIYRQRAGEVVALRQASLSLFPGQMCALLGPSGSGKSTLLHLLGLLDAPTSGRVVYDGVDAPPPGGRAADTFRRTRIGFIFQSGNLVPVLNALENVEIPLLHSALSGAQRRERARSALARVGLSHREHHRPSGLSGGEQQRVAAARALVAEPAIVLADEPTASLDAAAAAGLLDCFATLRQGTRTAFLIATHDARVTERVDRCCHVRDGVLVE</sequence>
<dbReference type="GO" id="GO:0005886">
    <property type="term" value="C:plasma membrane"/>
    <property type="evidence" value="ECO:0007669"/>
    <property type="project" value="TreeGrafter"/>
</dbReference>
<dbReference type="InterPro" id="IPR017911">
    <property type="entry name" value="MacB-like_ATP-bd"/>
</dbReference>
<name>M1GLT2_9ZZZZ</name>
<accession>M1GLT2</accession>
<protein>
    <submittedName>
        <fullName evidence="5">ABC transporter related protein</fullName>
    </submittedName>
</protein>
<dbReference type="PROSITE" id="PS50893">
    <property type="entry name" value="ABC_TRANSPORTER_2"/>
    <property type="match status" value="1"/>
</dbReference>
<evidence type="ECO:0000313" key="5">
    <source>
        <dbReference type="EMBL" id="AGE14076.1"/>
    </source>
</evidence>
<dbReference type="InterPro" id="IPR003593">
    <property type="entry name" value="AAA+_ATPase"/>
</dbReference>
<feature type="domain" description="ABC transporter" evidence="4">
    <location>
        <begin position="22"/>
        <end position="238"/>
    </location>
</feature>
<organism evidence="5">
    <name type="scientific">uncultured prokaryote</name>
    <dbReference type="NCBI Taxonomy" id="198431"/>
    <lineage>
        <taxon>unclassified sequences</taxon>
        <taxon>environmental samples</taxon>
    </lineage>
</organism>
<proteinExistence type="predicted"/>
<evidence type="ECO:0000256" key="2">
    <source>
        <dbReference type="ARBA" id="ARBA00022741"/>
    </source>
</evidence>
<dbReference type="CDD" id="cd03255">
    <property type="entry name" value="ABC_MJ0796_LolCDE_FtsE"/>
    <property type="match status" value="1"/>
</dbReference>
<keyword evidence="2" id="KW-0547">Nucleotide-binding</keyword>
<dbReference type="PANTHER" id="PTHR24220">
    <property type="entry name" value="IMPORT ATP-BINDING PROTEIN"/>
    <property type="match status" value="1"/>
</dbReference>
<keyword evidence="1" id="KW-0813">Transport</keyword>